<feature type="domain" description="Glycosyl transferase family 28 C-terminal" evidence="1">
    <location>
        <begin position="4"/>
        <end position="142"/>
    </location>
</feature>
<dbReference type="AlphaFoldDB" id="A0A0R1U965"/>
<dbReference type="SUPFAM" id="SSF53756">
    <property type="entry name" value="UDP-Glycosyltransferase/glycogen phosphorylase"/>
    <property type="match status" value="1"/>
</dbReference>
<sequence length="162" mass="18690">MVLGTQKFQFNRLLEELDNLKKDGKITDEIIAQVGYSTYQVGSFPTFDFIEKDKFDQYIDQADIVICHGGTGVIVSALKKEKKVIAIPRKNEFNEHVDDHQKEIVSIFFDLGYIEEVDHISELIKAIRNVEQKEYKSFKSNNDIFVNELREDIIKLSNGEGK</sequence>
<dbReference type="Pfam" id="PF04101">
    <property type="entry name" value="Glyco_tran_28_C"/>
    <property type="match status" value="1"/>
</dbReference>
<gene>
    <name evidence="2" type="ORF">FC46_GL000733</name>
</gene>
<evidence type="ECO:0000313" key="2">
    <source>
        <dbReference type="EMBL" id="KRL89630.1"/>
    </source>
</evidence>
<dbReference type="PATRIC" id="fig|1423763.3.peg.739"/>
<dbReference type="InterPro" id="IPR048097">
    <property type="entry name" value="Cps14G-like"/>
</dbReference>
<proteinExistence type="predicted"/>
<comment type="caution">
    <text evidence="2">The sequence shown here is derived from an EMBL/GenBank/DDBJ whole genome shotgun (WGS) entry which is preliminary data.</text>
</comment>
<evidence type="ECO:0000259" key="1">
    <source>
        <dbReference type="Pfam" id="PF04101"/>
    </source>
</evidence>
<reference evidence="2 3" key="1">
    <citation type="journal article" date="2015" name="Genome Announc.">
        <title>Expanding the biotechnology potential of lactobacilli through comparative genomics of 213 strains and associated genera.</title>
        <authorList>
            <person name="Sun Z."/>
            <person name="Harris H.M."/>
            <person name="McCann A."/>
            <person name="Guo C."/>
            <person name="Argimon S."/>
            <person name="Zhang W."/>
            <person name="Yang X."/>
            <person name="Jeffery I.B."/>
            <person name="Cooney J.C."/>
            <person name="Kagawa T.F."/>
            <person name="Liu W."/>
            <person name="Song Y."/>
            <person name="Salvetti E."/>
            <person name="Wrobel A."/>
            <person name="Rasinkangas P."/>
            <person name="Parkhill J."/>
            <person name="Rea M.C."/>
            <person name="O'Sullivan O."/>
            <person name="Ritari J."/>
            <person name="Douillard F.P."/>
            <person name="Paul Ross R."/>
            <person name="Yang R."/>
            <person name="Briner A.E."/>
            <person name="Felis G.E."/>
            <person name="de Vos W.M."/>
            <person name="Barrangou R."/>
            <person name="Klaenhammer T.R."/>
            <person name="Caufield P.W."/>
            <person name="Cui Y."/>
            <person name="Zhang H."/>
            <person name="O'Toole P.W."/>
        </authorList>
    </citation>
    <scope>NUCLEOTIDE SEQUENCE [LARGE SCALE GENOMIC DNA]</scope>
    <source>
        <strain evidence="2 3">DSM 16043</strain>
    </source>
</reference>
<dbReference type="NCBIfam" id="NF041548">
    <property type="entry name" value="PssE"/>
    <property type="match status" value="1"/>
</dbReference>
<name>A0A0R1U965_9LACO</name>
<dbReference type="STRING" id="1423763.FC46_GL000733"/>
<dbReference type="InterPro" id="IPR007235">
    <property type="entry name" value="Glyco_trans_28_C"/>
</dbReference>
<dbReference type="Gene3D" id="3.40.50.2000">
    <property type="entry name" value="Glycogen Phosphorylase B"/>
    <property type="match status" value="1"/>
</dbReference>
<dbReference type="GO" id="GO:0016758">
    <property type="term" value="F:hexosyltransferase activity"/>
    <property type="evidence" value="ECO:0007669"/>
    <property type="project" value="InterPro"/>
</dbReference>
<organism evidence="2 3">
    <name type="scientific">Lactobacillus kalixensis DSM 16043</name>
    <dbReference type="NCBI Taxonomy" id="1423763"/>
    <lineage>
        <taxon>Bacteria</taxon>
        <taxon>Bacillati</taxon>
        <taxon>Bacillota</taxon>
        <taxon>Bacilli</taxon>
        <taxon>Lactobacillales</taxon>
        <taxon>Lactobacillaceae</taxon>
        <taxon>Lactobacillus</taxon>
    </lineage>
</organism>
<protein>
    <recommendedName>
        <fullName evidence="1">Glycosyl transferase family 28 C-terminal domain-containing protein</fullName>
    </recommendedName>
</protein>
<accession>A0A0R1U965</accession>
<keyword evidence="3" id="KW-1185">Reference proteome</keyword>
<dbReference type="EMBL" id="AZFM01000020">
    <property type="protein sequence ID" value="KRL89630.1"/>
    <property type="molecule type" value="Genomic_DNA"/>
</dbReference>
<evidence type="ECO:0000313" key="3">
    <source>
        <dbReference type="Proteomes" id="UP000051036"/>
    </source>
</evidence>
<dbReference type="Proteomes" id="UP000051036">
    <property type="component" value="Unassembled WGS sequence"/>
</dbReference>